<dbReference type="GO" id="GO:0016740">
    <property type="term" value="F:transferase activity"/>
    <property type="evidence" value="ECO:0007669"/>
    <property type="project" value="UniProtKB-KW"/>
</dbReference>
<dbReference type="EMBL" id="OBEA01000001">
    <property type="protein sequence ID" value="SNY40183.1"/>
    <property type="molecule type" value="Genomic_DNA"/>
</dbReference>
<dbReference type="Proteomes" id="UP000231702">
    <property type="component" value="Unassembled WGS sequence"/>
</dbReference>
<organism evidence="3 4">
    <name type="scientific">Pseudooceanicola antarcticus</name>
    <dbReference type="NCBI Taxonomy" id="1247613"/>
    <lineage>
        <taxon>Bacteria</taxon>
        <taxon>Pseudomonadati</taxon>
        <taxon>Pseudomonadota</taxon>
        <taxon>Alphaproteobacteria</taxon>
        <taxon>Rhodobacterales</taxon>
        <taxon>Paracoccaceae</taxon>
        <taxon>Pseudooceanicola</taxon>
    </lineage>
</organism>
<dbReference type="Gene3D" id="1.20.1050.10">
    <property type="match status" value="1"/>
</dbReference>
<dbReference type="PANTHER" id="PTHR43968">
    <property type="match status" value="1"/>
</dbReference>
<protein>
    <submittedName>
        <fullName evidence="2 3">Glutathione S-transferase</fullName>
    </submittedName>
</protein>
<keyword evidence="5" id="KW-1185">Reference proteome</keyword>
<reference evidence="2 5" key="2">
    <citation type="journal article" date="2018" name="Int. J. Syst. Evol. Microbiol.">
        <title>Pseudooceanicola lipolyticus sp. nov., a marine alphaproteobacterium, reclassification of Oceanicola flagellatus as Pseudooceanicola flagellatus comb. nov. and emended description of the genus Pseudooceanicola.</title>
        <authorList>
            <person name="Huang M.-M."/>
            <person name="Guo L.-L."/>
            <person name="Wu Y.-H."/>
            <person name="Lai Q.-L."/>
            <person name="Shao Z.-Z."/>
            <person name="Wang C.-S."/>
            <person name="Wu M."/>
            <person name="Xu X.-W."/>
        </authorList>
    </citation>
    <scope>NUCLEOTIDE SEQUENCE [LARGE SCALE GENOMIC DNA]</scope>
    <source>
        <strain evidence="2 5">Ar-45</strain>
    </source>
</reference>
<dbReference type="InterPro" id="IPR004045">
    <property type="entry name" value="Glutathione_S-Trfase_N"/>
</dbReference>
<dbReference type="SUPFAM" id="SSF52833">
    <property type="entry name" value="Thioredoxin-like"/>
    <property type="match status" value="1"/>
</dbReference>
<evidence type="ECO:0000313" key="4">
    <source>
        <dbReference type="Proteomes" id="UP000231655"/>
    </source>
</evidence>
<name>A0A285HX11_9RHOB</name>
<dbReference type="PANTHER" id="PTHR43968:SF6">
    <property type="entry name" value="GLUTATHIONE S-TRANSFERASE OMEGA"/>
    <property type="match status" value="1"/>
</dbReference>
<proteinExistence type="predicted"/>
<dbReference type="SUPFAM" id="SSF47616">
    <property type="entry name" value="GST C-terminal domain-like"/>
    <property type="match status" value="1"/>
</dbReference>
<dbReference type="InterPro" id="IPR050983">
    <property type="entry name" value="GST_Omega/HSP26"/>
</dbReference>
<keyword evidence="3" id="KW-0808">Transferase</keyword>
<sequence>MDHTLFSSPASPYVRKTRVFLRELDLGDRVAERMVSTNALDTDPDLAAANPLGRIPALARTEGPTLCDSRVITRYLNDLAGGDLYPAARLWDVLTLEALCDGMLDSAVSMVYERRLRKADKVDEGWLDAQWRKVSRTLDSLEADWTEALSGPLDAGQIALACALGYLDLRHDDRGWRDTHPALVAWLAEISTRPSLAETAPA</sequence>
<reference evidence="3 4" key="1">
    <citation type="submission" date="2017-09" db="EMBL/GenBank/DDBJ databases">
        <authorList>
            <person name="Ehlers B."/>
            <person name="Leendertz F.H."/>
        </authorList>
    </citation>
    <scope>NUCLEOTIDE SEQUENCE [LARGE SCALE GENOMIC DNA]</scope>
    <source>
        <strain evidence="3 4">CGMCC 1.12662</strain>
    </source>
</reference>
<dbReference type="CDD" id="cd03205">
    <property type="entry name" value="GST_C_6"/>
    <property type="match status" value="1"/>
</dbReference>
<feature type="domain" description="GST N-terminal" evidence="1">
    <location>
        <begin position="1"/>
        <end position="84"/>
    </location>
</feature>
<dbReference type="InterPro" id="IPR036282">
    <property type="entry name" value="Glutathione-S-Trfase_C_sf"/>
</dbReference>
<evidence type="ECO:0000313" key="5">
    <source>
        <dbReference type="Proteomes" id="UP000231702"/>
    </source>
</evidence>
<dbReference type="InterPro" id="IPR036249">
    <property type="entry name" value="Thioredoxin-like_sf"/>
</dbReference>
<evidence type="ECO:0000259" key="1">
    <source>
        <dbReference type="PROSITE" id="PS50404"/>
    </source>
</evidence>
<dbReference type="Pfam" id="PF13410">
    <property type="entry name" value="GST_C_2"/>
    <property type="match status" value="1"/>
</dbReference>
<dbReference type="GO" id="GO:0005737">
    <property type="term" value="C:cytoplasm"/>
    <property type="evidence" value="ECO:0007669"/>
    <property type="project" value="TreeGrafter"/>
</dbReference>
<dbReference type="Pfam" id="PF13417">
    <property type="entry name" value="GST_N_3"/>
    <property type="match status" value="1"/>
</dbReference>
<dbReference type="OrthoDB" id="9795329at2"/>
<dbReference type="Proteomes" id="UP000231655">
    <property type="component" value="Unassembled WGS sequence"/>
</dbReference>
<evidence type="ECO:0000313" key="2">
    <source>
        <dbReference type="EMBL" id="PJE27375.1"/>
    </source>
</evidence>
<gene>
    <name evidence="2" type="ORF">CVM39_12325</name>
    <name evidence="3" type="ORF">SAMN06297129_0697</name>
</gene>
<evidence type="ECO:0000313" key="3">
    <source>
        <dbReference type="EMBL" id="SNY40183.1"/>
    </source>
</evidence>
<dbReference type="PROSITE" id="PS50404">
    <property type="entry name" value="GST_NTER"/>
    <property type="match status" value="1"/>
</dbReference>
<accession>A0A285HX11</accession>
<dbReference type="AlphaFoldDB" id="A0A285HX11"/>
<dbReference type="RefSeq" id="WP_097144459.1">
    <property type="nucleotide sequence ID" value="NZ_OBEA01000001.1"/>
</dbReference>
<dbReference type="EMBL" id="PGTD01000017">
    <property type="protein sequence ID" value="PJE27375.1"/>
    <property type="molecule type" value="Genomic_DNA"/>
</dbReference>
<dbReference type="Gene3D" id="3.40.30.10">
    <property type="entry name" value="Glutaredoxin"/>
    <property type="match status" value="1"/>
</dbReference>